<name>A0A136J8Q6_9PEZI</name>
<dbReference type="InterPro" id="IPR052337">
    <property type="entry name" value="SAT4-like"/>
</dbReference>
<organism evidence="9 10">
    <name type="scientific">Microdochium bolleyi</name>
    <dbReference type="NCBI Taxonomy" id="196109"/>
    <lineage>
        <taxon>Eukaryota</taxon>
        <taxon>Fungi</taxon>
        <taxon>Dikarya</taxon>
        <taxon>Ascomycota</taxon>
        <taxon>Pezizomycotina</taxon>
        <taxon>Sordariomycetes</taxon>
        <taxon>Xylariomycetidae</taxon>
        <taxon>Xylariales</taxon>
        <taxon>Microdochiaceae</taxon>
        <taxon>Microdochium</taxon>
    </lineage>
</organism>
<evidence type="ECO:0000256" key="2">
    <source>
        <dbReference type="ARBA" id="ARBA00022692"/>
    </source>
</evidence>
<keyword evidence="3 7" id="KW-1133">Transmembrane helix</keyword>
<evidence type="ECO:0000256" key="5">
    <source>
        <dbReference type="ARBA" id="ARBA00038359"/>
    </source>
</evidence>
<comment type="similarity">
    <text evidence="5">Belongs to the SAT4 family.</text>
</comment>
<protein>
    <recommendedName>
        <fullName evidence="8">Rhodopsin domain-containing protein</fullName>
    </recommendedName>
</protein>
<dbReference type="OrthoDB" id="5378633at2759"/>
<feature type="compositionally biased region" description="Basic and acidic residues" evidence="6">
    <location>
        <begin position="376"/>
        <end position="385"/>
    </location>
</feature>
<accession>A0A136J8Q6</accession>
<feature type="transmembrane region" description="Helical" evidence="7">
    <location>
        <begin position="164"/>
        <end position="186"/>
    </location>
</feature>
<gene>
    <name evidence="9" type="ORF">Micbo1qcDRAFT_161544</name>
</gene>
<evidence type="ECO:0000259" key="8">
    <source>
        <dbReference type="Pfam" id="PF20684"/>
    </source>
</evidence>
<dbReference type="InParanoid" id="A0A136J8Q6"/>
<keyword evidence="2 7" id="KW-0812">Transmembrane</keyword>
<feature type="compositionally biased region" description="Basic and acidic residues" evidence="6">
    <location>
        <begin position="258"/>
        <end position="273"/>
    </location>
</feature>
<feature type="compositionally biased region" description="Basic residues" evidence="6">
    <location>
        <begin position="232"/>
        <end position="253"/>
    </location>
</feature>
<keyword evidence="4 7" id="KW-0472">Membrane</keyword>
<feature type="transmembrane region" description="Helical" evidence="7">
    <location>
        <begin position="84"/>
        <end position="106"/>
    </location>
</feature>
<evidence type="ECO:0000313" key="9">
    <source>
        <dbReference type="EMBL" id="KXJ93534.1"/>
    </source>
</evidence>
<dbReference type="Pfam" id="PF20684">
    <property type="entry name" value="Fung_rhodopsin"/>
    <property type="match status" value="1"/>
</dbReference>
<feature type="domain" description="Rhodopsin" evidence="8">
    <location>
        <begin position="3"/>
        <end position="226"/>
    </location>
</feature>
<comment type="subcellular location">
    <subcellularLocation>
        <location evidence="1">Membrane</location>
        <topology evidence="1">Multi-pass membrane protein</topology>
    </subcellularLocation>
</comment>
<dbReference type="InterPro" id="IPR049326">
    <property type="entry name" value="Rhodopsin_dom_fungi"/>
</dbReference>
<evidence type="ECO:0000256" key="1">
    <source>
        <dbReference type="ARBA" id="ARBA00004141"/>
    </source>
</evidence>
<evidence type="ECO:0000256" key="6">
    <source>
        <dbReference type="SAM" id="MobiDB-lite"/>
    </source>
</evidence>
<evidence type="ECO:0000256" key="4">
    <source>
        <dbReference type="ARBA" id="ARBA00023136"/>
    </source>
</evidence>
<feature type="region of interest" description="Disordered" evidence="6">
    <location>
        <begin position="367"/>
        <end position="401"/>
    </location>
</feature>
<feature type="region of interest" description="Disordered" evidence="6">
    <location>
        <begin position="232"/>
        <end position="273"/>
    </location>
</feature>
<dbReference type="Proteomes" id="UP000070501">
    <property type="component" value="Unassembled WGS sequence"/>
</dbReference>
<dbReference type="AlphaFoldDB" id="A0A136J8Q6"/>
<sequence>MLLDDWTCIVAWMSIMLYSMTAFMMIHYGLGHHVSEVSSDDFVEIMKWLYASSIVYIPAAYVTKVTLLLLVARVFAVMERVVKGIHIFIIALFFAYLPIQIVKIIACNPIPSYWDPDITGHCLDQRKMFVSDLCLAIITDVTILVLPIPLTWSLSFPWKKKLKIALLLGAGGAATAVTTYRLYLVIMFLGSTDATYDFAWLALLTLLEMSLGLVCTCFPAVNVLVDRIRGNRKSSHSSRQQRREHQHRPRTRRSQLPPDRRVAAAGDDGSKQHSDILTLWTSISGRSIVKTHSDSRRGDKMTTTTSFFSTRHFGSFATGTRTKGGEKSRKHGRQYDDDDDDDAAPTGTCSTSQHTASIIGCDLSASHKNNNNTNHDNYKTEKDHLQSSGTPPPLPESPDFDVEAQMSTGRPVVLARQFREQVPTAGGPGCLRPVDAEQGRREGWLAQPPDENSVTGASAVGSSAAAGGWYGTAGSTMTWHAQWCQSLRDTTGHDGAGPKRDWIWDGTWRG</sequence>
<dbReference type="PANTHER" id="PTHR33048">
    <property type="entry name" value="PTH11-LIKE INTEGRAL MEMBRANE PROTEIN (AFU_ORTHOLOGUE AFUA_5G11245)"/>
    <property type="match status" value="1"/>
</dbReference>
<feature type="transmembrane region" description="Helical" evidence="7">
    <location>
        <begin position="129"/>
        <end position="152"/>
    </location>
</feature>
<dbReference type="EMBL" id="KQ964248">
    <property type="protein sequence ID" value="KXJ93534.1"/>
    <property type="molecule type" value="Genomic_DNA"/>
</dbReference>
<keyword evidence="10" id="KW-1185">Reference proteome</keyword>
<feature type="region of interest" description="Disordered" evidence="6">
    <location>
        <begin position="315"/>
        <end position="353"/>
    </location>
</feature>
<reference evidence="10" key="1">
    <citation type="submission" date="2016-02" db="EMBL/GenBank/DDBJ databases">
        <title>Draft genome sequence of Microdochium bolleyi, a fungal endophyte of beachgrass.</title>
        <authorList>
            <consortium name="DOE Joint Genome Institute"/>
            <person name="David A.S."/>
            <person name="May G."/>
            <person name="Haridas S."/>
            <person name="Lim J."/>
            <person name="Wang M."/>
            <person name="Labutti K."/>
            <person name="Lipzen A."/>
            <person name="Barry K."/>
            <person name="Grigoriev I.V."/>
        </authorList>
    </citation>
    <scope>NUCLEOTIDE SEQUENCE [LARGE SCALE GENOMIC DNA]</scope>
    <source>
        <strain evidence="10">J235TASD1</strain>
    </source>
</reference>
<dbReference type="PANTHER" id="PTHR33048:SF108">
    <property type="entry name" value="INTEGRAL MEMBRANE PROTEIN"/>
    <property type="match status" value="1"/>
</dbReference>
<evidence type="ECO:0000313" key="10">
    <source>
        <dbReference type="Proteomes" id="UP000070501"/>
    </source>
</evidence>
<evidence type="ECO:0000256" key="7">
    <source>
        <dbReference type="SAM" id="Phobius"/>
    </source>
</evidence>
<proteinExistence type="inferred from homology"/>
<dbReference type="GO" id="GO:0016020">
    <property type="term" value="C:membrane"/>
    <property type="evidence" value="ECO:0007669"/>
    <property type="project" value="UniProtKB-SubCell"/>
</dbReference>
<feature type="transmembrane region" description="Helical" evidence="7">
    <location>
        <begin position="7"/>
        <end position="28"/>
    </location>
</feature>
<feature type="transmembrane region" description="Helical" evidence="7">
    <location>
        <begin position="48"/>
        <end position="72"/>
    </location>
</feature>
<feature type="transmembrane region" description="Helical" evidence="7">
    <location>
        <begin position="198"/>
        <end position="225"/>
    </location>
</feature>
<evidence type="ECO:0000256" key="3">
    <source>
        <dbReference type="ARBA" id="ARBA00022989"/>
    </source>
</evidence>